<dbReference type="Pfam" id="PF12894">
    <property type="entry name" value="ANAPC4_WD40"/>
    <property type="match status" value="1"/>
</dbReference>
<feature type="repeat" description="WD" evidence="5">
    <location>
        <begin position="55"/>
        <end position="87"/>
    </location>
</feature>
<dbReference type="EMBL" id="BTGU01000828">
    <property type="protein sequence ID" value="GMN69355.1"/>
    <property type="molecule type" value="Genomic_DNA"/>
</dbReference>
<keyword evidence="2 5" id="KW-0853">WD repeat</keyword>
<feature type="domain" description="Anaphase-promoting complex subunit 4-like WD40" evidence="6">
    <location>
        <begin position="272"/>
        <end position="357"/>
    </location>
</feature>
<evidence type="ECO:0000313" key="10">
    <source>
        <dbReference type="EMBL" id="GMN69364.1"/>
    </source>
</evidence>
<dbReference type="InterPro" id="IPR036322">
    <property type="entry name" value="WD40_repeat_dom_sf"/>
</dbReference>
<dbReference type="SUPFAM" id="SSF50978">
    <property type="entry name" value="WD40 repeat-like"/>
    <property type="match status" value="1"/>
</dbReference>
<proteinExistence type="predicted"/>
<evidence type="ECO:0000313" key="8">
    <source>
        <dbReference type="EMBL" id="GMN69356.1"/>
    </source>
</evidence>
<sequence>MASGDRWRASNISLDGPVKRVPTLSFSPCATKLAIGNGTTVQIWDVNPPKMLFTCNGHRGDVDDLFWSPDGTVLLSTSNCGEILCWDPRIGAQLGRPLEGRSKWVGNLAWRPCHLEAPCRRFACARANAGTSVFDVMSLTPAKHLAGQNHMVTCLRWSGENFIVAGCDDGWIMVWDSTFELTRTLQGHSQKVNSIELTTDFALRFGPYGGGEWATPEEMRAVAQRTFNMRKGDREEMMVSSSADGTIGLWIVRRNALINRIRAHDTPRAQIAFSPNGDLVASCCKDSIKVLNAANGSCVAVWKPNSGKISHIRWSPDGRFLLSVGDADSFVKIWDYNKQQLMAKVACGTKIRVVDWSPGGLVIAVGNNDGFTLFTAR</sequence>
<keyword evidence="11" id="KW-1185">Reference proteome</keyword>
<dbReference type="SMART" id="SM00320">
    <property type="entry name" value="WD40"/>
    <property type="match status" value="7"/>
</dbReference>
<gene>
    <name evidence="7" type="ORF">TIFTF001_038404</name>
    <name evidence="8" type="ORF">TIFTF001_038407</name>
    <name evidence="9" type="ORF">TIFTF001_038410</name>
    <name evidence="10" type="ORF">TIFTF001_038413</name>
</gene>
<dbReference type="PANTHER" id="PTHR19848:SF0">
    <property type="entry name" value="NOTCHLESS PROTEIN HOMOLOG 1"/>
    <property type="match status" value="1"/>
</dbReference>
<dbReference type="AlphaFoldDB" id="A0AA88EII8"/>
<protein>
    <recommendedName>
        <fullName evidence="6">Anaphase-promoting complex subunit 4-like WD40 domain-containing protein</fullName>
    </recommendedName>
</protein>
<dbReference type="GO" id="GO:0000027">
    <property type="term" value="P:ribosomal large subunit assembly"/>
    <property type="evidence" value="ECO:0007669"/>
    <property type="project" value="TreeGrafter"/>
</dbReference>
<evidence type="ECO:0000256" key="2">
    <source>
        <dbReference type="ARBA" id="ARBA00022574"/>
    </source>
</evidence>
<evidence type="ECO:0000313" key="7">
    <source>
        <dbReference type="EMBL" id="GMN69355.1"/>
    </source>
</evidence>
<dbReference type="Pfam" id="PF00400">
    <property type="entry name" value="WD40"/>
    <property type="match status" value="2"/>
</dbReference>
<dbReference type="InterPro" id="IPR001680">
    <property type="entry name" value="WD40_rpt"/>
</dbReference>
<dbReference type="Gene3D" id="2.130.10.10">
    <property type="entry name" value="YVTN repeat-like/Quinoprotein amine dehydrogenase"/>
    <property type="match status" value="1"/>
</dbReference>
<dbReference type="PANTHER" id="PTHR19848">
    <property type="entry name" value="WD40 REPEAT PROTEIN"/>
    <property type="match status" value="1"/>
</dbReference>
<evidence type="ECO:0000256" key="1">
    <source>
        <dbReference type="ARBA" id="ARBA00004123"/>
    </source>
</evidence>
<organism evidence="9 11">
    <name type="scientific">Ficus carica</name>
    <name type="common">Common fig</name>
    <dbReference type="NCBI Taxonomy" id="3494"/>
    <lineage>
        <taxon>Eukaryota</taxon>
        <taxon>Viridiplantae</taxon>
        <taxon>Streptophyta</taxon>
        <taxon>Embryophyta</taxon>
        <taxon>Tracheophyta</taxon>
        <taxon>Spermatophyta</taxon>
        <taxon>Magnoliopsida</taxon>
        <taxon>eudicotyledons</taxon>
        <taxon>Gunneridae</taxon>
        <taxon>Pentapetalae</taxon>
        <taxon>rosids</taxon>
        <taxon>fabids</taxon>
        <taxon>Rosales</taxon>
        <taxon>Moraceae</taxon>
        <taxon>Ficeae</taxon>
        <taxon>Ficus</taxon>
    </lineage>
</organism>
<dbReference type="InterPro" id="IPR015943">
    <property type="entry name" value="WD40/YVTN_repeat-like_dom_sf"/>
</dbReference>
<dbReference type="EMBL" id="BTGU01000831">
    <property type="protein sequence ID" value="GMN69364.1"/>
    <property type="molecule type" value="Genomic_DNA"/>
</dbReference>
<evidence type="ECO:0000256" key="5">
    <source>
        <dbReference type="PROSITE-ProRule" id="PRU00221"/>
    </source>
</evidence>
<reference evidence="9" key="1">
    <citation type="submission" date="2023-07" db="EMBL/GenBank/DDBJ databases">
        <title>draft genome sequence of fig (Ficus carica).</title>
        <authorList>
            <person name="Takahashi T."/>
            <person name="Nishimura K."/>
        </authorList>
    </citation>
    <scope>NUCLEOTIDE SEQUENCE</scope>
</reference>
<dbReference type="EMBL" id="BTGU01000830">
    <property type="protein sequence ID" value="GMN69359.1"/>
    <property type="molecule type" value="Genomic_DNA"/>
</dbReference>
<feature type="repeat" description="WD" evidence="5">
    <location>
        <begin position="145"/>
        <end position="176"/>
    </location>
</feature>
<evidence type="ECO:0000313" key="9">
    <source>
        <dbReference type="EMBL" id="GMN69359.1"/>
    </source>
</evidence>
<evidence type="ECO:0000313" key="11">
    <source>
        <dbReference type="Proteomes" id="UP001187192"/>
    </source>
</evidence>
<name>A0AA88EII8_FICCA</name>
<evidence type="ECO:0000256" key="3">
    <source>
        <dbReference type="ARBA" id="ARBA00022737"/>
    </source>
</evidence>
<comment type="caution">
    <text evidence="9">The sequence shown here is derived from an EMBL/GenBank/DDBJ whole genome shotgun (WGS) entry which is preliminary data.</text>
</comment>
<evidence type="ECO:0000259" key="6">
    <source>
        <dbReference type="Pfam" id="PF12894"/>
    </source>
</evidence>
<dbReference type="GO" id="GO:0005730">
    <property type="term" value="C:nucleolus"/>
    <property type="evidence" value="ECO:0007669"/>
    <property type="project" value="TreeGrafter"/>
</dbReference>
<comment type="subcellular location">
    <subcellularLocation>
        <location evidence="1">Nucleus</location>
    </subcellularLocation>
</comment>
<dbReference type="Proteomes" id="UP001187192">
    <property type="component" value="Unassembled WGS sequence"/>
</dbReference>
<keyword evidence="4" id="KW-0539">Nucleus</keyword>
<accession>A0AA88EII8</accession>
<dbReference type="InterPro" id="IPR024977">
    <property type="entry name" value="Apc4-like_WD40_dom"/>
</dbReference>
<dbReference type="PROSITE" id="PS50082">
    <property type="entry name" value="WD_REPEATS_2"/>
    <property type="match status" value="3"/>
</dbReference>
<dbReference type="EMBL" id="BTGU01000829">
    <property type="protein sequence ID" value="GMN69356.1"/>
    <property type="molecule type" value="Genomic_DNA"/>
</dbReference>
<keyword evidence="3" id="KW-0677">Repeat</keyword>
<evidence type="ECO:0000256" key="4">
    <source>
        <dbReference type="ARBA" id="ARBA00023242"/>
    </source>
</evidence>
<feature type="repeat" description="WD" evidence="5">
    <location>
        <begin position="302"/>
        <end position="344"/>
    </location>
</feature>